<evidence type="ECO:0000313" key="3">
    <source>
        <dbReference type="Proteomes" id="UP000675664"/>
    </source>
</evidence>
<dbReference type="Pfam" id="PF13472">
    <property type="entry name" value="Lipase_GDSL_2"/>
    <property type="match status" value="1"/>
</dbReference>
<reference evidence="2" key="1">
    <citation type="submission" date="2021-04" db="EMBL/GenBank/DDBJ databases">
        <title>Sinoanaerobacter chloroacetimidivorans sp. nov., an obligate anaerobic bacterium isolated from anaerobic sludge.</title>
        <authorList>
            <person name="Bao Y."/>
        </authorList>
    </citation>
    <scope>NUCLEOTIDE SEQUENCE</scope>
    <source>
        <strain evidence="2">BAD-6</strain>
    </source>
</reference>
<organism evidence="2 3">
    <name type="scientific">Sinanaerobacter chloroacetimidivorans</name>
    <dbReference type="NCBI Taxonomy" id="2818044"/>
    <lineage>
        <taxon>Bacteria</taxon>
        <taxon>Bacillati</taxon>
        <taxon>Bacillota</taxon>
        <taxon>Clostridia</taxon>
        <taxon>Peptostreptococcales</taxon>
        <taxon>Anaerovoracaceae</taxon>
        <taxon>Sinanaerobacter</taxon>
    </lineage>
</organism>
<protein>
    <recommendedName>
        <fullName evidence="1">SGNH hydrolase-type esterase domain-containing protein</fullName>
    </recommendedName>
</protein>
<sequence>MKIVWIGNSIVNGFPYKRSQCFVSLLRESLHYEMINKGENGDISPNILSRFQKDVISHKPDKVVIMTGTNDFMQEICTPAETLDYLKAMTSLSRANAITSVVLTPLPIEASMAAELWIPGVDYRLVNQKLELLRQYLLEWEKEEEMNDPEVKREAKVKIIDTQEYFRQFLAEKHRREYVRDGLHPTPLGHEAIARFLQGSPHILG</sequence>
<dbReference type="Gene3D" id="3.40.50.1110">
    <property type="entry name" value="SGNH hydrolase"/>
    <property type="match status" value="1"/>
</dbReference>
<dbReference type="RefSeq" id="WP_227016929.1">
    <property type="nucleotide sequence ID" value="NZ_JAGSND010000001.1"/>
</dbReference>
<proteinExistence type="predicted"/>
<feature type="domain" description="SGNH hydrolase-type esterase" evidence="1">
    <location>
        <begin position="6"/>
        <end position="192"/>
    </location>
</feature>
<name>A0A8J7VY28_9FIRM</name>
<keyword evidence="3" id="KW-1185">Reference proteome</keyword>
<evidence type="ECO:0000313" key="2">
    <source>
        <dbReference type="EMBL" id="MBR0596811.1"/>
    </source>
</evidence>
<gene>
    <name evidence="2" type="ORF">KCX82_02875</name>
</gene>
<dbReference type="GO" id="GO:0004622">
    <property type="term" value="F:phosphatidylcholine lysophospholipase activity"/>
    <property type="evidence" value="ECO:0007669"/>
    <property type="project" value="TreeGrafter"/>
</dbReference>
<dbReference type="SUPFAM" id="SSF52266">
    <property type="entry name" value="SGNH hydrolase"/>
    <property type="match status" value="1"/>
</dbReference>
<dbReference type="InterPro" id="IPR051532">
    <property type="entry name" value="Ester_Hydrolysis_Enzymes"/>
</dbReference>
<dbReference type="AlphaFoldDB" id="A0A8J7VY28"/>
<dbReference type="Proteomes" id="UP000675664">
    <property type="component" value="Unassembled WGS sequence"/>
</dbReference>
<dbReference type="PANTHER" id="PTHR30383">
    <property type="entry name" value="THIOESTERASE 1/PROTEASE 1/LYSOPHOSPHOLIPASE L1"/>
    <property type="match status" value="1"/>
</dbReference>
<reference evidence="2" key="2">
    <citation type="submission" date="2021-04" db="EMBL/GenBank/DDBJ databases">
        <authorList>
            <person name="Liu J."/>
        </authorList>
    </citation>
    <scope>NUCLEOTIDE SEQUENCE</scope>
    <source>
        <strain evidence="2">BAD-6</strain>
    </source>
</reference>
<dbReference type="InterPro" id="IPR013830">
    <property type="entry name" value="SGNH_hydro"/>
</dbReference>
<evidence type="ECO:0000259" key="1">
    <source>
        <dbReference type="Pfam" id="PF13472"/>
    </source>
</evidence>
<comment type="caution">
    <text evidence="2">The sequence shown here is derived from an EMBL/GenBank/DDBJ whole genome shotgun (WGS) entry which is preliminary data.</text>
</comment>
<dbReference type="InterPro" id="IPR036514">
    <property type="entry name" value="SGNH_hydro_sf"/>
</dbReference>
<dbReference type="EMBL" id="JAGSND010000001">
    <property type="protein sequence ID" value="MBR0596811.1"/>
    <property type="molecule type" value="Genomic_DNA"/>
</dbReference>
<dbReference type="PANTHER" id="PTHR30383:SF5">
    <property type="entry name" value="SGNH HYDROLASE-TYPE ESTERASE DOMAIN-CONTAINING PROTEIN"/>
    <property type="match status" value="1"/>
</dbReference>
<accession>A0A8J7VY28</accession>